<feature type="domain" description="Cadherin-like" evidence="2">
    <location>
        <begin position="1318"/>
        <end position="1414"/>
    </location>
</feature>
<dbReference type="Gene3D" id="2.150.10.10">
    <property type="entry name" value="Serralysin-like metalloprotease, C-terminal"/>
    <property type="match status" value="2"/>
</dbReference>
<dbReference type="GO" id="GO:0005509">
    <property type="term" value="F:calcium ion binding"/>
    <property type="evidence" value="ECO:0007669"/>
    <property type="project" value="InterPro"/>
</dbReference>
<dbReference type="Pfam" id="PF17892">
    <property type="entry name" value="Cadherin_5"/>
    <property type="match status" value="1"/>
</dbReference>
<evidence type="ECO:0000313" key="3">
    <source>
        <dbReference type="EMBL" id="AFZ22821.1"/>
    </source>
</evidence>
<evidence type="ECO:0000313" key="4">
    <source>
        <dbReference type="Proteomes" id="UP000010475"/>
    </source>
</evidence>
<dbReference type="STRING" id="56107.Cylst_0479"/>
<reference evidence="3 4" key="1">
    <citation type="submission" date="2012-06" db="EMBL/GenBank/DDBJ databases">
        <title>Finished chromosome of genome of Cylindrospermum stagnale PCC 7417.</title>
        <authorList>
            <consortium name="US DOE Joint Genome Institute"/>
            <person name="Gugger M."/>
            <person name="Coursin T."/>
            <person name="Rippka R."/>
            <person name="Tandeau De Marsac N."/>
            <person name="Huntemann M."/>
            <person name="Wei C.-L."/>
            <person name="Han J."/>
            <person name="Detter J.C."/>
            <person name="Han C."/>
            <person name="Tapia R."/>
            <person name="Chen A."/>
            <person name="Kyrpides N."/>
            <person name="Mavromatis K."/>
            <person name="Markowitz V."/>
            <person name="Szeto E."/>
            <person name="Ivanova N."/>
            <person name="Pagani I."/>
            <person name="Pati A."/>
            <person name="Goodwin L."/>
            <person name="Nordberg H.P."/>
            <person name="Cantor M.N."/>
            <person name="Hua S.X."/>
            <person name="Woyke T."/>
            <person name="Kerfeld C.A."/>
        </authorList>
    </citation>
    <scope>NUCLEOTIDE SEQUENCE [LARGE SCALE GENOMIC DNA]</scope>
    <source>
        <strain evidence="3 4">PCC 7417</strain>
    </source>
</reference>
<dbReference type="Pfam" id="PF00353">
    <property type="entry name" value="HemolysinCabind"/>
    <property type="match status" value="2"/>
</dbReference>
<evidence type="ECO:0000259" key="2">
    <source>
        <dbReference type="Pfam" id="PF17892"/>
    </source>
</evidence>
<name>K9WSR1_9NOST</name>
<dbReference type="InterPro" id="IPR011050">
    <property type="entry name" value="Pectin_lyase_fold/virulence"/>
</dbReference>
<dbReference type="PRINTS" id="PR00313">
    <property type="entry name" value="CABNDNGRPT"/>
</dbReference>
<dbReference type="RefSeq" id="WP_015206078.1">
    <property type="nucleotide sequence ID" value="NC_019757.1"/>
</dbReference>
<dbReference type="InterPro" id="IPR018511">
    <property type="entry name" value="Hemolysin-typ_Ca-bd_CS"/>
</dbReference>
<dbReference type="KEGG" id="csg:Cylst_0479"/>
<dbReference type="PATRIC" id="fig|56107.3.peg.534"/>
<dbReference type="SMART" id="SM00710">
    <property type="entry name" value="PbH1"/>
    <property type="match status" value="5"/>
</dbReference>
<proteinExistence type="predicted"/>
<dbReference type="InterPro" id="IPR001343">
    <property type="entry name" value="Hemolysn_Ca-bd"/>
</dbReference>
<dbReference type="Gene3D" id="2.60.40.2810">
    <property type="match status" value="1"/>
</dbReference>
<dbReference type="Proteomes" id="UP000010475">
    <property type="component" value="Chromosome"/>
</dbReference>
<dbReference type="EMBL" id="CP003642">
    <property type="protein sequence ID" value="AFZ22821.1"/>
    <property type="molecule type" value="Genomic_DNA"/>
</dbReference>
<dbReference type="eggNOG" id="COG2931">
    <property type="taxonomic scope" value="Bacteria"/>
</dbReference>
<dbReference type="SUPFAM" id="SSF69318">
    <property type="entry name" value="Integrin alpha N-terminal domain"/>
    <property type="match status" value="2"/>
</dbReference>
<keyword evidence="4" id="KW-1185">Reference proteome</keyword>
<organism evidence="3 4">
    <name type="scientific">Cylindrospermum stagnale PCC 7417</name>
    <dbReference type="NCBI Taxonomy" id="56107"/>
    <lineage>
        <taxon>Bacteria</taxon>
        <taxon>Bacillati</taxon>
        <taxon>Cyanobacteriota</taxon>
        <taxon>Cyanophyceae</taxon>
        <taxon>Nostocales</taxon>
        <taxon>Nostocaceae</taxon>
        <taxon>Cylindrospermum</taxon>
    </lineage>
</organism>
<protein>
    <submittedName>
        <fullName evidence="3">Putative calcium-binding protein</fullName>
    </submittedName>
</protein>
<dbReference type="Pfam" id="PF13517">
    <property type="entry name" value="FG-GAP_3"/>
    <property type="match status" value="4"/>
</dbReference>
<dbReference type="HOGENOM" id="CLU_242170_0_0_3"/>
<dbReference type="Gene3D" id="2.130.10.130">
    <property type="entry name" value="Integrin alpha, N-terminal"/>
    <property type="match status" value="1"/>
</dbReference>
<dbReference type="Pfam" id="PF17963">
    <property type="entry name" value="Big_9"/>
    <property type="match status" value="3"/>
</dbReference>
<dbReference type="SUPFAM" id="SSF141072">
    <property type="entry name" value="CalX-like"/>
    <property type="match status" value="1"/>
</dbReference>
<dbReference type="SUPFAM" id="SSF51126">
    <property type="entry name" value="Pectin lyase-like"/>
    <property type="match status" value="1"/>
</dbReference>
<dbReference type="PANTHER" id="PTHR44103">
    <property type="entry name" value="PROPROTEIN CONVERTASE P"/>
    <property type="match status" value="1"/>
</dbReference>
<evidence type="ECO:0000256" key="1">
    <source>
        <dbReference type="ARBA" id="ARBA00022729"/>
    </source>
</evidence>
<keyword evidence="1" id="KW-0732">Signal</keyword>
<dbReference type="InterPro" id="IPR038081">
    <property type="entry name" value="CalX-like_sf"/>
</dbReference>
<dbReference type="OrthoDB" id="487391at2"/>
<dbReference type="InterPro" id="IPR059226">
    <property type="entry name" value="Choice_anch_Q_dom"/>
</dbReference>
<dbReference type="InterPro" id="IPR011049">
    <property type="entry name" value="Serralysin-like_metalloprot_C"/>
</dbReference>
<dbReference type="SUPFAM" id="SSF51120">
    <property type="entry name" value="beta-Roll"/>
    <property type="match status" value="2"/>
</dbReference>
<dbReference type="NCBIfam" id="NF012211">
    <property type="entry name" value="tand_rpt_95"/>
    <property type="match status" value="4"/>
</dbReference>
<dbReference type="NCBIfam" id="NF041518">
    <property type="entry name" value="choice_anch_Q"/>
    <property type="match status" value="1"/>
</dbReference>
<gene>
    <name evidence="3" type="ORF">Cylst_0479</name>
</gene>
<dbReference type="InterPro" id="IPR041690">
    <property type="entry name" value="Cadherin_5"/>
</dbReference>
<dbReference type="PANTHER" id="PTHR44103:SF1">
    <property type="entry name" value="PROPROTEIN CONVERTASE P"/>
    <property type="match status" value="1"/>
</dbReference>
<dbReference type="PROSITE" id="PS00330">
    <property type="entry name" value="HEMOLYSIN_CALCIUM"/>
    <property type="match status" value="3"/>
</dbReference>
<dbReference type="InterPro" id="IPR013517">
    <property type="entry name" value="FG-GAP"/>
</dbReference>
<accession>K9WSR1</accession>
<dbReference type="Gene3D" id="2.60.40.2030">
    <property type="match status" value="1"/>
</dbReference>
<dbReference type="InterPro" id="IPR006626">
    <property type="entry name" value="PbH1"/>
</dbReference>
<dbReference type="InterPro" id="IPR028994">
    <property type="entry name" value="Integrin_alpha_N"/>
</dbReference>
<sequence>MTEPNFIAPITNPFGLANVVFSAVPTFADIDGDGDLDAFVGNQQGNTLFYRNSGTATAPAFTLEATNPFGLTNVGSYATPTFADIDGDGDLDAFVGNVDGNTLFYRNSGTATAPAFTLEATNPFGLTNVVYVAVPTLADIDGDGDLDAFVGNGYGNTVFYRNTGTSAAPSFTVEATNPFGLTDVGFSAKPTFADIDADGDLDAFVGNFDGNTLFYRNTGSATVPTFTLEATNPFGLTNVGNLAAPTFADIDGDGDLDAFVGNLDGDTLFFENTSANTPVNNPPIANNDTATIGEDTSVTGNVLTNDTDPDAGDILTVAAVNGVAADVGNQITLASGALLTLNSDGTYSYNPNAQFESLAAGQTASDSFTYTVSDGQGGTSDATVTITINGADEILGTDPNFITPITNPFGLTDVGFSATPTFADIDADGDLDAFVGNVNGNTLFYRNTGSASNPVFAAPTTNPFGLTDVGNYAAPTFADIDADGDLDAFVGNNAGDTLFYRNTGSASNPAFAAPTTNDFGLTDVGLYAKPTLADIDGDSDLDAFVGNLSGNTLFYRNTGSASNPVFAAPTTNDFGLTDVGNAAKPTLADMDGDGDLDAFVGNRDGNTLFYRNTGSASNPAFAAPTTNPFGLTDVGFYAAPTFADIDGDGDLDAFVGERYGNTVFFENQPVSTPTVSITAQTATANEGGSNGVYRITRTDTTGDLTINLTLDGGSTAATADYSLSGGSVTVSGNTLTVTIAAGQSFVDVDLSAINDIAAEADETLTLNLDTGTGYTVDGTNNTATVTIAANDTVVTNTNDSGEGSLRQAILNANAFAGADTITFASSVFADATPDTITLTSGELVITDALTINGLGASNLIISGNNASTVFNVNDGSSNQIAVAINGLTITAGSNNTVGAGIFNVENLTLSDDIISNNSNNGGDVGAIENKGSLSLINSTVSNNIGFLVGGIYNNGTFSLTNSTVSNNDGFVTGGIFNEGLFNVTGSTVSNNSGAVTGGIENNGTSTLSLTNSIVSDNTGGSNGGISISGTATLLNTTISGNRSFGDGGGISISGTATLINTTITNNTADFDNDGFGDGGGISSQGTVTVQNTIIAGNFDSGNEAPDIAGAVTGNGNNLIGSLTGASGSIGTGSDITFASAGITNINQVIASLADNGGATFTHAIVSGSAAINAGDNTLIPSGVTTDQRGITRTIGDTVDIGAYESPFIPPVAANDTATTDENTLVNINVLVNDTDANGDSLSVIKVNGNSVTVSTPITLASGALLTLNANGTFDYNPNGQFESLGVGATASDSFTYTVSDNGNGGTSTATVNLTINGVNDAPTGSPTATLSNTPEDTAINITAADLLTGFSDVDAGDILSVTNLTATNGALVDNLNGTYTFTPTADFNGAVNLTYDVTDGTATLAGQTRSFSVTPVNDAPVAVNDSASTFFGTSVNIAVSSLLANDTDIDSTSLSITGVSGATHGTAVLNNNGTANNTADDFVSFTPNLLFFGNASFNYTLSDGSLTDTATVTVAVGLNILGTNFADNLFGTSGNDIIDGGNGNDTIYGGAGDDSLYGGNGNDVLYGDGLMDGGAGNDTLNGGNGNDTLYGGAGSDTLYGGAGSDLLYGGIGSDTLTGGNGNDTFAFAAGEGTDTITDFSDGQDLIGLYSGLSFGQLSFSGSNILVTSTNEILATLTGINTTTFTAADFVNL</sequence>